<dbReference type="Pfam" id="PF19514">
    <property type="entry name" value="MobC_2"/>
    <property type="match status" value="1"/>
</dbReference>
<reference evidence="1" key="1">
    <citation type="submission" date="2019-03" db="EMBL/GenBank/DDBJ databases">
        <title>Single cell metagenomics reveals metabolic interactions within the superorganism composed of flagellate Streblomastix strix and complex community of Bacteroidetes bacteria on its surface.</title>
        <authorList>
            <person name="Treitli S.C."/>
            <person name="Kolisko M."/>
            <person name="Husnik F."/>
            <person name="Keeling P."/>
            <person name="Hampl V."/>
        </authorList>
    </citation>
    <scope>NUCLEOTIDE SEQUENCE</scope>
    <source>
        <strain evidence="1">STM</strain>
    </source>
</reference>
<sequence>MSGNTNKFVSHFEQLGLKDKARFITSYIFKRELKAVKIDKVVMDYYMRLTHFHSQFKAAGVNYNQVTEAIKTTFTQKKAFAFLYKN</sequence>
<dbReference type="InterPro" id="IPR045788">
    <property type="entry name" value="MobC_2"/>
</dbReference>
<comment type="caution">
    <text evidence="1">The sequence shown here is derived from an EMBL/GenBank/DDBJ whole genome shotgun (WGS) entry which is preliminary data.</text>
</comment>
<gene>
    <name evidence="1" type="ORF">EZS27_031128</name>
</gene>
<accession>A0A5J4QB08</accession>
<dbReference type="AlphaFoldDB" id="A0A5J4QB08"/>
<protein>
    <submittedName>
        <fullName evidence="1">Uncharacterized protein</fullName>
    </submittedName>
</protein>
<organism evidence="1">
    <name type="scientific">termite gut metagenome</name>
    <dbReference type="NCBI Taxonomy" id="433724"/>
    <lineage>
        <taxon>unclassified sequences</taxon>
        <taxon>metagenomes</taxon>
        <taxon>organismal metagenomes</taxon>
    </lineage>
</organism>
<proteinExistence type="predicted"/>
<dbReference type="EMBL" id="SNRY01004045">
    <property type="protein sequence ID" value="KAA6318915.1"/>
    <property type="molecule type" value="Genomic_DNA"/>
</dbReference>
<evidence type="ECO:0000313" key="1">
    <source>
        <dbReference type="EMBL" id="KAA6318915.1"/>
    </source>
</evidence>
<name>A0A5J4QB08_9ZZZZ</name>